<keyword evidence="9" id="KW-0449">Lipoprotein</keyword>
<dbReference type="GO" id="GO:0098552">
    <property type="term" value="C:side of membrane"/>
    <property type="evidence" value="ECO:0007669"/>
    <property type="project" value="UniProtKB-KW"/>
</dbReference>
<dbReference type="EMBL" id="CACVBM020001274">
    <property type="protein sequence ID" value="CAA7043142.1"/>
    <property type="molecule type" value="Genomic_DNA"/>
</dbReference>
<keyword evidence="6" id="KW-0472">Membrane</keyword>
<feature type="chain" id="PRO_5025406377" description="Bifunctional inhibitor/plant lipid transfer protein/seed storage helical domain-containing protein" evidence="10">
    <location>
        <begin position="24"/>
        <end position="149"/>
    </location>
</feature>
<keyword evidence="4" id="KW-0336">GPI-anchor</keyword>
<evidence type="ECO:0000313" key="13">
    <source>
        <dbReference type="Proteomes" id="UP000467841"/>
    </source>
</evidence>
<proteinExistence type="inferred from homology"/>
<evidence type="ECO:0000256" key="5">
    <source>
        <dbReference type="ARBA" id="ARBA00022729"/>
    </source>
</evidence>
<evidence type="ECO:0000256" key="8">
    <source>
        <dbReference type="ARBA" id="ARBA00023180"/>
    </source>
</evidence>
<protein>
    <recommendedName>
        <fullName evidence="11">Bifunctional inhibitor/plant lipid transfer protein/seed storage helical domain-containing protein</fullName>
    </recommendedName>
</protein>
<accession>A0A6D2JSH0</accession>
<dbReference type="OrthoDB" id="1925812at2759"/>
<comment type="similarity">
    <text evidence="2">Belongs to the plant LTP family.</text>
</comment>
<sequence>MDMNRFLGVVTVFVTLYSTQVTAQFGVVQEAMRCVDKLLPCHPYIHSDIPPPPWCCDPMKEIAEKHVTCLCAVFNHPGMLSFISLTKENALNLLNSCGVKHDASLCTKSAAYSSSTGSTTSGSSSVGTAKNAALLSILGFSFISAFIGF</sequence>
<evidence type="ECO:0000259" key="11">
    <source>
        <dbReference type="Pfam" id="PF14368"/>
    </source>
</evidence>
<dbReference type="InterPro" id="IPR016140">
    <property type="entry name" value="Bifunc_inhib/LTP/seed_store"/>
</dbReference>
<organism evidence="12 13">
    <name type="scientific">Microthlaspi erraticum</name>
    <dbReference type="NCBI Taxonomy" id="1685480"/>
    <lineage>
        <taxon>Eukaryota</taxon>
        <taxon>Viridiplantae</taxon>
        <taxon>Streptophyta</taxon>
        <taxon>Embryophyta</taxon>
        <taxon>Tracheophyta</taxon>
        <taxon>Spermatophyta</taxon>
        <taxon>Magnoliopsida</taxon>
        <taxon>eudicotyledons</taxon>
        <taxon>Gunneridae</taxon>
        <taxon>Pentapetalae</taxon>
        <taxon>rosids</taxon>
        <taxon>malvids</taxon>
        <taxon>Brassicales</taxon>
        <taxon>Brassicaceae</taxon>
        <taxon>Coluteocarpeae</taxon>
        <taxon>Microthlaspi</taxon>
    </lineage>
</organism>
<keyword evidence="3" id="KW-1003">Cell membrane</keyword>
<name>A0A6D2JSH0_9BRAS</name>
<keyword evidence="5 10" id="KW-0732">Signal</keyword>
<dbReference type="SUPFAM" id="SSF47699">
    <property type="entry name" value="Bifunctional inhibitor/lipid-transfer protein/seed storage 2S albumin"/>
    <property type="match status" value="1"/>
</dbReference>
<dbReference type="InterPro" id="IPR036312">
    <property type="entry name" value="Bifun_inhib/LTP/seed_sf"/>
</dbReference>
<evidence type="ECO:0000256" key="10">
    <source>
        <dbReference type="SAM" id="SignalP"/>
    </source>
</evidence>
<dbReference type="PANTHER" id="PTHR33044">
    <property type="entry name" value="BIFUNCTIONAL INHIBITOR/LIPID-TRANSFER PROTEIN/SEED STORAGE 2S ALBUMIN SUPERFAMILY PROTEIN-RELATED"/>
    <property type="match status" value="1"/>
</dbReference>
<keyword evidence="7" id="KW-1015">Disulfide bond</keyword>
<evidence type="ECO:0000256" key="1">
    <source>
        <dbReference type="ARBA" id="ARBA00004609"/>
    </source>
</evidence>
<evidence type="ECO:0000256" key="9">
    <source>
        <dbReference type="ARBA" id="ARBA00023288"/>
    </source>
</evidence>
<evidence type="ECO:0000256" key="3">
    <source>
        <dbReference type="ARBA" id="ARBA00022475"/>
    </source>
</evidence>
<dbReference type="InterPro" id="IPR043325">
    <property type="entry name" value="LTSS"/>
</dbReference>
<dbReference type="CDD" id="cd00010">
    <property type="entry name" value="AAI_LTSS"/>
    <property type="match status" value="1"/>
</dbReference>
<dbReference type="AlphaFoldDB" id="A0A6D2JSH0"/>
<feature type="domain" description="Bifunctional inhibitor/plant lipid transfer protein/seed storage helical" evidence="11">
    <location>
        <begin position="22"/>
        <end position="106"/>
    </location>
</feature>
<keyword evidence="13" id="KW-1185">Reference proteome</keyword>
<dbReference type="Gene3D" id="1.10.110.10">
    <property type="entry name" value="Plant lipid-transfer and hydrophobic proteins"/>
    <property type="match status" value="1"/>
</dbReference>
<comment type="caution">
    <text evidence="12">The sequence shown here is derived from an EMBL/GenBank/DDBJ whole genome shotgun (WGS) entry which is preliminary data.</text>
</comment>
<feature type="signal peptide" evidence="10">
    <location>
        <begin position="1"/>
        <end position="23"/>
    </location>
</feature>
<evidence type="ECO:0000256" key="4">
    <source>
        <dbReference type="ARBA" id="ARBA00022622"/>
    </source>
</evidence>
<gene>
    <name evidence="12" type="ORF">MERR_LOCUS30377</name>
</gene>
<reference evidence="12" key="1">
    <citation type="submission" date="2020-01" db="EMBL/GenBank/DDBJ databases">
        <authorList>
            <person name="Mishra B."/>
        </authorList>
    </citation>
    <scope>NUCLEOTIDE SEQUENCE [LARGE SCALE GENOMIC DNA]</scope>
</reference>
<dbReference type="GO" id="GO:0005886">
    <property type="term" value="C:plasma membrane"/>
    <property type="evidence" value="ECO:0007669"/>
    <property type="project" value="UniProtKB-SubCell"/>
</dbReference>
<comment type="subcellular location">
    <subcellularLocation>
        <location evidence="1">Cell membrane</location>
        <topology evidence="1">Lipid-anchor</topology>
        <topology evidence="1">GPI-anchor</topology>
    </subcellularLocation>
</comment>
<dbReference type="Pfam" id="PF14368">
    <property type="entry name" value="LTP_2"/>
    <property type="match status" value="1"/>
</dbReference>
<dbReference type="Proteomes" id="UP000467841">
    <property type="component" value="Unassembled WGS sequence"/>
</dbReference>
<evidence type="ECO:0000313" key="12">
    <source>
        <dbReference type="EMBL" id="CAA7043142.1"/>
    </source>
</evidence>
<evidence type="ECO:0000256" key="7">
    <source>
        <dbReference type="ARBA" id="ARBA00023157"/>
    </source>
</evidence>
<evidence type="ECO:0000256" key="6">
    <source>
        <dbReference type="ARBA" id="ARBA00023136"/>
    </source>
</evidence>
<keyword evidence="8" id="KW-0325">Glycoprotein</keyword>
<evidence type="ECO:0000256" key="2">
    <source>
        <dbReference type="ARBA" id="ARBA00009748"/>
    </source>
</evidence>